<dbReference type="EMBL" id="QXFU01002080">
    <property type="protein sequence ID" value="KAE8990764.1"/>
    <property type="molecule type" value="Genomic_DNA"/>
</dbReference>
<dbReference type="Proteomes" id="UP000429607">
    <property type="component" value="Unassembled WGS sequence"/>
</dbReference>
<evidence type="ECO:0000313" key="5">
    <source>
        <dbReference type="Proteomes" id="UP000429607"/>
    </source>
</evidence>
<sequence length="121" mass="13183">MHGSLSLLVTPCCVDTTLGSCCKSILLSGYVWEDGRLCYTTDTLKSFGLMKMTEDNGAQYLVLYKLHWMAIPRTDLVVIGEVNGHIVTRCSERACLGVVSMVGQTLGGRTSITYNGMAVVR</sequence>
<evidence type="ECO:0000313" key="7">
    <source>
        <dbReference type="Proteomes" id="UP000435112"/>
    </source>
</evidence>
<accession>A0A6A3LB05</accession>
<dbReference type="EMBL" id="QXFV01001166">
    <property type="protein sequence ID" value="KAE9013224.1"/>
    <property type="molecule type" value="Genomic_DNA"/>
</dbReference>
<evidence type="ECO:0000256" key="1">
    <source>
        <dbReference type="SAM" id="SignalP"/>
    </source>
</evidence>
<dbReference type="OrthoDB" id="125947at2759"/>
<comment type="caution">
    <text evidence="3">The sequence shown here is derived from an EMBL/GenBank/DDBJ whole genome shotgun (WGS) entry which is preliminary data.</text>
</comment>
<protein>
    <submittedName>
        <fullName evidence="3">Uncharacterized protein</fullName>
    </submittedName>
</protein>
<evidence type="ECO:0000313" key="4">
    <source>
        <dbReference type="EMBL" id="KAE9326460.1"/>
    </source>
</evidence>
<proteinExistence type="predicted"/>
<feature type="signal peptide" evidence="1">
    <location>
        <begin position="1"/>
        <end position="19"/>
    </location>
</feature>
<name>A0A6A3LB05_9STRA</name>
<dbReference type="AlphaFoldDB" id="A0A6A3LB05"/>
<keyword evidence="1" id="KW-0732">Signal</keyword>
<keyword evidence="6" id="KW-1185">Reference proteome</keyword>
<evidence type="ECO:0000313" key="6">
    <source>
        <dbReference type="Proteomes" id="UP000434957"/>
    </source>
</evidence>
<reference evidence="5 7" key="1">
    <citation type="submission" date="2018-09" db="EMBL/GenBank/DDBJ databases">
        <title>Genomic investigation of the strawberry pathogen Phytophthora fragariae indicates pathogenicity is determined by transcriptional variation in three key races.</title>
        <authorList>
            <person name="Adams T.M."/>
            <person name="Armitage A.D."/>
            <person name="Sobczyk M.K."/>
            <person name="Bates H.J."/>
            <person name="Dunwell J.M."/>
            <person name="Nellist C.F."/>
            <person name="Harrison R.J."/>
        </authorList>
    </citation>
    <scope>NUCLEOTIDE SEQUENCE [LARGE SCALE GENOMIC DNA]</scope>
    <source>
        <strain evidence="3 5">SCRP249</strain>
        <strain evidence="2 7">SCRP324</strain>
        <strain evidence="4 6">SCRP333</strain>
    </source>
</reference>
<dbReference type="EMBL" id="QXFT01001174">
    <property type="protein sequence ID" value="KAE9326460.1"/>
    <property type="molecule type" value="Genomic_DNA"/>
</dbReference>
<organism evidence="3 5">
    <name type="scientific">Phytophthora rubi</name>
    <dbReference type="NCBI Taxonomy" id="129364"/>
    <lineage>
        <taxon>Eukaryota</taxon>
        <taxon>Sar</taxon>
        <taxon>Stramenopiles</taxon>
        <taxon>Oomycota</taxon>
        <taxon>Peronosporomycetes</taxon>
        <taxon>Peronosporales</taxon>
        <taxon>Peronosporaceae</taxon>
        <taxon>Phytophthora</taxon>
    </lineage>
</organism>
<evidence type="ECO:0000313" key="2">
    <source>
        <dbReference type="EMBL" id="KAE8990764.1"/>
    </source>
</evidence>
<dbReference type="Proteomes" id="UP000435112">
    <property type="component" value="Unassembled WGS sequence"/>
</dbReference>
<gene>
    <name evidence="3" type="ORF">PR001_g15464</name>
    <name evidence="2" type="ORF">PR002_g21069</name>
    <name evidence="4" type="ORF">PR003_g16239</name>
</gene>
<dbReference type="Proteomes" id="UP000434957">
    <property type="component" value="Unassembled WGS sequence"/>
</dbReference>
<evidence type="ECO:0000313" key="3">
    <source>
        <dbReference type="EMBL" id="KAE9013224.1"/>
    </source>
</evidence>
<feature type="chain" id="PRO_5036164914" evidence="1">
    <location>
        <begin position="20"/>
        <end position="121"/>
    </location>
</feature>